<proteinExistence type="predicted"/>
<evidence type="ECO:0000256" key="1">
    <source>
        <dbReference type="SAM" id="MobiDB-lite"/>
    </source>
</evidence>
<dbReference type="EMBL" id="LDAU01000098">
    <property type="protein sequence ID" value="KRX06209.1"/>
    <property type="molecule type" value="Genomic_DNA"/>
</dbReference>
<evidence type="ECO:0000313" key="4">
    <source>
        <dbReference type="Proteomes" id="UP000054937"/>
    </source>
</evidence>
<dbReference type="InterPro" id="IPR011545">
    <property type="entry name" value="DEAD/DEAH_box_helicase_dom"/>
</dbReference>
<comment type="caution">
    <text evidence="3">The sequence shown here is derived from an EMBL/GenBank/DDBJ whole genome shotgun (WGS) entry which is preliminary data.</text>
</comment>
<dbReference type="GO" id="GO:0005524">
    <property type="term" value="F:ATP binding"/>
    <property type="evidence" value="ECO:0007669"/>
    <property type="project" value="InterPro"/>
</dbReference>
<dbReference type="Gene3D" id="3.40.50.300">
    <property type="entry name" value="P-loop containing nucleotide triphosphate hydrolases"/>
    <property type="match status" value="1"/>
</dbReference>
<evidence type="ECO:0000313" key="3">
    <source>
        <dbReference type="EMBL" id="KRX06209.1"/>
    </source>
</evidence>
<dbReference type="OMA" id="CQINKSV"/>
<protein>
    <submittedName>
        <fullName evidence="3">p-loop containing nucleoside triphosphate hydrolase</fullName>
    </submittedName>
</protein>
<feature type="compositionally biased region" description="Acidic residues" evidence="1">
    <location>
        <begin position="1413"/>
        <end position="1422"/>
    </location>
</feature>
<keyword evidence="4" id="KW-1185">Reference proteome</keyword>
<keyword evidence="3" id="KW-0378">Hydrolase</keyword>
<dbReference type="OrthoDB" id="201470at2759"/>
<dbReference type="SUPFAM" id="SSF52540">
    <property type="entry name" value="P-loop containing nucleoside triphosphate hydrolases"/>
    <property type="match status" value="1"/>
</dbReference>
<dbReference type="Proteomes" id="UP000054937">
    <property type="component" value="Unassembled WGS sequence"/>
</dbReference>
<dbReference type="GO" id="GO:0016787">
    <property type="term" value="F:hydrolase activity"/>
    <property type="evidence" value="ECO:0007669"/>
    <property type="project" value="UniProtKB-KW"/>
</dbReference>
<name>A0A0V0QVK0_PSEPJ</name>
<dbReference type="InterPro" id="IPR027417">
    <property type="entry name" value="P-loop_NTPase"/>
</dbReference>
<feature type="region of interest" description="Disordered" evidence="1">
    <location>
        <begin position="1401"/>
        <end position="1422"/>
    </location>
</feature>
<gene>
    <name evidence="3" type="ORF">PPERSA_06091</name>
</gene>
<organism evidence="3 4">
    <name type="scientific">Pseudocohnilembus persalinus</name>
    <name type="common">Ciliate</name>
    <dbReference type="NCBI Taxonomy" id="266149"/>
    <lineage>
        <taxon>Eukaryota</taxon>
        <taxon>Sar</taxon>
        <taxon>Alveolata</taxon>
        <taxon>Ciliophora</taxon>
        <taxon>Intramacronucleata</taxon>
        <taxon>Oligohymenophorea</taxon>
        <taxon>Scuticociliatia</taxon>
        <taxon>Philasterida</taxon>
        <taxon>Pseudocohnilembidae</taxon>
        <taxon>Pseudocohnilembus</taxon>
    </lineage>
</organism>
<dbReference type="InParanoid" id="A0A0V0QVK0"/>
<evidence type="ECO:0000259" key="2">
    <source>
        <dbReference type="Pfam" id="PF00270"/>
    </source>
</evidence>
<reference evidence="3 4" key="1">
    <citation type="journal article" date="2015" name="Sci. Rep.">
        <title>Genome of the facultative scuticociliatosis pathogen Pseudocohnilembus persalinus provides insight into its virulence through horizontal gene transfer.</title>
        <authorList>
            <person name="Xiong J."/>
            <person name="Wang G."/>
            <person name="Cheng J."/>
            <person name="Tian M."/>
            <person name="Pan X."/>
            <person name="Warren A."/>
            <person name="Jiang C."/>
            <person name="Yuan D."/>
            <person name="Miao W."/>
        </authorList>
    </citation>
    <scope>NUCLEOTIDE SEQUENCE [LARGE SCALE GENOMIC DNA]</scope>
    <source>
        <strain evidence="3">36N120E</strain>
    </source>
</reference>
<dbReference type="Pfam" id="PF00270">
    <property type="entry name" value="DEAD"/>
    <property type="match status" value="1"/>
</dbReference>
<accession>A0A0V0QVK0</accession>
<feature type="region of interest" description="Disordered" evidence="1">
    <location>
        <begin position="2223"/>
        <end position="2250"/>
    </location>
</feature>
<feature type="domain" description="DEAD/DEAH-box helicase" evidence="2">
    <location>
        <begin position="1202"/>
        <end position="1356"/>
    </location>
</feature>
<dbReference type="GO" id="GO:0003676">
    <property type="term" value="F:nucleic acid binding"/>
    <property type="evidence" value="ECO:0007669"/>
    <property type="project" value="InterPro"/>
</dbReference>
<sequence length="2420" mass="288256">MQQTNLQQVPEKIINEDEQKSFSLKDFKIDYKQYSFASLLLFTEDKYFEKGFSNYNAVEEFYRKLLLEDYNIDMLLHAVYERKNMKYEELFKYCVDNKSIVICCIDEHFTAFNLLSKDALIFYDPLSSDLKYISGSDNVEKFTIFHLVKCKYGDSGHISEQKDYYTGSGTNSLRKCIYATWKTINDTTQERFMYYMREKNLHLGLKEYCLINSRRNPKQMSTQLTGNTCYFQSYLFCLLMKVCQPTIQKGSSDLQCANEALLKQITLDMAKYTLDFYFKNSLIRPYNNSNIIIDYYKYKLSGYFQLFLNYVQQVNYEVDYEEQYKNLVKFLLEQPVHQKFDKITGEEKMESTPNTKQLQLITNTNNARERLFMYNYYKYRPANVTFAFNTYITRKLSGFSEFNALRKNTLLLIYDKIQKFLQSSPQLRNQITKYRDYYFMPSYEIGQQELIDLHFYTYLLDYCSISKEKEDFLQELVEIVAKVNSEFLPTFRFSTQKSSSYEKIMSQKDFEKNKEYKSQFLRYFMSAAYLSTYCSLGFDDFNPKEKDVTCLTQSVFYDAEMMRRQMYRMEFEFERECVNQMAKNTLQKYLSIMDNDQNMKQQYHVQINIGKGITYSKYNNLLHFVNVVDKYWNNPDINYIQIFGKDVRNVLGFLCQKIIFSDHHDFYHYGHIEHDQGYYQNKQDLLVSNNNNFVQPLVSMAKRDPVHNLVISDKVYEYKYIKNILINFLKNKQSQLKTDDEVLNLCLLNLILDFGLYDEYASYLNIPYLKRSNGDLIDKKELQIQISNTINEMDKKNKEAIQRSKIENLINECSHKFIVNAHLSQRSEEFELMNIMNQDQIYQTYIALCKIYMSLCQINKSVELDYYKLKCEDSYKIIIPVNYSPATSNYLDKLTHKYNFYEENGFLCYDNMQFFNISKSQPEINLFKIKLQSQKPYESMYRYIEISNTFELDNDKDVVFVAGNTIVLHNDLGKLNLTLNNIPIEYDLVCFNEAISLVPCFKYKDAENKKSDVALITSPHMYYHVDSAGQFNENYYGMKEELIELIFIERSFTDLNDNLQFKQYKLSELTIESKSVFYFPHYLLQPQNQDQLISLLDLAIKFRNISFFIYVFWLFKRTYLSVSFKVRNENKVKLITGPWYQALLYAYQGEENKEYDLILQKQFFQINQFKELPLTDFVNKICENFTTYQQHLDDGTPQIVPTQKQKNFIEKIIKGEESFYFSEVGSGKTKVILPILCQMFLSNNLETHKYLSKFNNSQIKSTLFVIVPEHLVLDAQSQVYRYCLNLNFRSDYKIYDDVFYLKHKKVDIDPKQKKIFITSFNQFKKALTDDVIQDKLYSKRQNIQLIIDEVDDFLDRDKLVFNICSNKNNDFQKDILECYYQTSYQVYMEFKKSQIEQKKLKKQQQQNGKKMDIEEEENQENDDQILEEAQNLKKIDFSDFPNKDYWEQLFNKFLQINEEIQHKSKSINKSFGIFNENTLKHCTNIAHDIEGYKGLIARPYESVNRGMSGSYYSDVERTIFLTYYILMEDTEKYNELFQQERKNITFEFYMHYIHQHHLDYDDLIYGRTTLVQLIKSHPGVKQGLIKFLYQIILRKMEIHDKSRSVNSVDVIFNFDCTGFTGTPFIDNYPTFQYIIKGQTDKIPDLINRDFYLHSNDPNKDELYKQKFVQFQGDNNNIMVKYVSSEFIQEMDKESQILEAIFSKQKQQDTDFNCIVDLCGIFKRITMHGVRNVLRNIYGKQKFKYIYYIDQITCSDRILFVENDNDIQYDDEFCKYLVNQYQEKAPEKIFFYIDNRNVIGKDIPFQLIFKKKFDQPLIYRSLVVAHDIDDFSKIWQAMGRSRTMNYTQFIIYKNGIQNFYKNQNGNQNQEQTMEIENQKEFTNMQNCEITKSYYIKNCDKKVIGNISSIYQTLIAIYNLSQKQFYYNNNIINIFLLKMNGTIQKLLYQHQKEIINNGLGQNQKKTILSKIISDKLRVHPLLSQNEQISQEIDFQLLNKIVDNLILYKFEQNFHQTESEEQKQAYNLSENIVKFLSGQEEHIMEISYTKQQQKQKQNQMNKNQDSDTILQFSKDKQLPIAITVPDYFEFTKISQKNNYSDSVKNLLNVPLLNKEIALIKYNCPEGQEKTIRVFPTVQFLYSLYINPDYIDVEEIKNYLSLIKDQQKEIDHSKIRSYFIQHIQQKNKNNNTSNKMLVEENQQEDLQFQKKQSLSKLDQVKKTQVTLQSNGDSSFEEENNLDEEQKNNNNNDSQFKLKAQEKKKLLYYKSIKTLVNNIKQNPQFTLYCVDEGTFIVGMKNQFSAFDISKFALSKFVHYVTDETGHVLYNNEKCSNYLGQAHKLPSNQQRHQINPYNLDLYIFLDNLTKQELAFNVVNTYYTNPQAIEKGLQEYSGEQGEGFICWRFIMRKLQKILNTNTNKDQQ</sequence>